<keyword evidence="3" id="KW-1185">Reference proteome</keyword>
<protein>
    <submittedName>
        <fullName evidence="2">Phage head morphogenesis protein</fullName>
    </submittedName>
</protein>
<dbReference type="KEGG" id="hfe:HFELIS_00460"/>
<dbReference type="Pfam" id="PF04233">
    <property type="entry name" value="Phage_Mu_F"/>
    <property type="match status" value="1"/>
</dbReference>
<feature type="domain" description="Phage head morphogenesis" evidence="1">
    <location>
        <begin position="47"/>
        <end position="159"/>
    </location>
</feature>
<dbReference type="Proteomes" id="UP000007934">
    <property type="component" value="Chromosome"/>
</dbReference>
<dbReference type="HOGENOM" id="CLU_044450_3_1_7"/>
<evidence type="ECO:0000313" key="3">
    <source>
        <dbReference type="Proteomes" id="UP000007934"/>
    </source>
</evidence>
<proteinExistence type="predicted"/>
<name>E7AC48_HELFC</name>
<sequence>MPYLESIAALMARKPALIKDPAKFKFEDHLRAFALAGVGSIDTIIDFQNALEKAIAHKQTLHDFIKANPNLAKEFSKKRLERIFSYNKVYSHTRARMLDYENTPPIAESEDGDGWYYLFESELDSAARHKAYHGVCLPRKHEFWKTHTPPLDWGCRCRLSMHSKEGLKRYNRLNDTRYQISTSPPPSVRSAKEKNAFESDVYKFLHNFFNAKLQRYAGNKEAVARLANVVRVCEAKKLRFKKLLELSKSPEQMIDFATLKPEVMQVVGAHSPLVRLSARTLTTHLEKHPETDLFDYYLAQDILQEPMAIFKDKQGSSAPGALNNYLIGVKFGRWYRLSIGVEQGENRFRSLVHGSKVRLIKKLMGAKQLIYKSKDFTLE</sequence>
<gene>
    <name evidence="2" type="ordered locus">Hfelis_00460</name>
</gene>
<dbReference type="GeneID" id="36134815"/>
<accession>E7AC48</accession>
<reference evidence="2 3" key="1">
    <citation type="journal article" date="2011" name="Genome Biol. Evol.">
        <title>Comparative whole genome sequence analysis of the carcinogenic bacterial model pathogen Helicobacter felis.</title>
        <authorList>
            <person name="Arnold I.C."/>
            <person name="Zigova Z."/>
            <person name="Holden M."/>
            <person name="Lawley T.D."/>
            <person name="Rad R."/>
            <person name="Dougan G."/>
            <person name="Falkow S."/>
            <person name="Bentley S.D."/>
            <person name="Muller A."/>
        </authorList>
    </citation>
    <scope>NUCLEOTIDE SEQUENCE [LARGE SCALE GENOMIC DNA]</scope>
    <source>
        <strain evidence="3">ATCC 49179 / CCUG 28539 / NCTC 12436 / CS1</strain>
    </source>
</reference>
<dbReference type="eggNOG" id="COG2369">
    <property type="taxonomic scope" value="Bacteria"/>
</dbReference>
<dbReference type="STRING" id="936155.HFELIS_00460"/>
<dbReference type="AlphaFoldDB" id="E7AC48"/>
<dbReference type="RefSeq" id="WP_013468502.1">
    <property type="nucleotide sequence ID" value="NC_014810.2"/>
</dbReference>
<dbReference type="OrthoDB" id="9813502at2"/>
<evidence type="ECO:0000259" key="1">
    <source>
        <dbReference type="Pfam" id="PF04233"/>
    </source>
</evidence>
<dbReference type="InterPro" id="IPR006528">
    <property type="entry name" value="Phage_head_morphogenesis_dom"/>
</dbReference>
<dbReference type="EMBL" id="FQ670179">
    <property type="protein sequence ID" value="CBY82130.1"/>
    <property type="molecule type" value="Genomic_DNA"/>
</dbReference>
<organism evidence="2 3">
    <name type="scientific">Helicobacter felis (strain ATCC 49179 / CCUG 28539 / NCTC 12436 / CS1)</name>
    <dbReference type="NCBI Taxonomy" id="936155"/>
    <lineage>
        <taxon>Bacteria</taxon>
        <taxon>Pseudomonadati</taxon>
        <taxon>Campylobacterota</taxon>
        <taxon>Epsilonproteobacteria</taxon>
        <taxon>Campylobacterales</taxon>
        <taxon>Helicobacteraceae</taxon>
        <taxon>Helicobacter</taxon>
    </lineage>
</organism>
<evidence type="ECO:0000313" key="2">
    <source>
        <dbReference type="EMBL" id="CBY82130.1"/>
    </source>
</evidence>